<feature type="domain" description="Dehydrogenase E1 component" evidence="4">
    <location>
        <begin position="33"/>
        <end position="332"/>
    </location>
</feature>
<evidence type="ECO:0000256" key="3">
    <source>
        <dbReference type="ARBA" id="ARBA00023052"/>
    </source>
</evidence>
<dbReference type="EMBL" id="UINC01002537">
    <property type="protein sequence ID" value="SUZ97741.1"/>
    <property type="molecule type" value="Genomic_DNA"/>
</dbReference>
<accession>A0A381S335</accession>
<organism evidence="5">
    <name type="scientific">marine metagenome</name>
    <dbReference type="NCBI Taxonomy" id="408172"/>
    <lineage>
        <taxon>unclassified sequences</taxon>
        <taxon>metagenomes</taxon>
        <taxon>ecological metagenomes</taxon>
    </lineage>
</organism>
<dbReference type="InterPro" id="IPR050642">
    <property type="entry name" value="PDH_E1_Alpha_Subunit"/>
</dbReference>
<evidence type="ECO:0000259" key="4">
    <source>
        <dbReference type="Pfam" id="PF00676"/>
    </source>
</evidence>
<gene>
    <name evidence="5" type="ORF">METZ01_LOCUS50595</name>
</gene>
<evidence type="ECO:0000256" key="1">
    <source>
        <dbReference type="ARBA" id="ARBA00001964"/>
    </source>
</evidence>
<dbReference type="PANTHER" id="PTHR11516">
    <property type="entry name" value="PYRUVATE DEHYDROGENASE E1 COMPONENT, ALPHA SUBUNIT BACTERIAL AND ORGANELLAR"/>
    <property type="match status" value="1"/>
</dbReference>
<dbReference type="AlphaFoldDB" id="A0A381S335"/>
<dbReference type="PANTHER" id="PTHR11516:SF41">
    <property type="entry name" value="3-METHYL-2-OXOBUTANOATE DEHYDROGENASE SUBUNIT ALPHA"/>
    <property type="match status" value="1"/>
</dbReference>
<dbReference type="Pfam" id="PF00676">
    <property type="entry name" value="E1_dh"/>
    <property type="match status" value="1"/>
</dbReference>
<name>A0A381S335_9ZZZZ</name>
<dbReference type="InterPro" id="IPR001017">
    <property type="entry name" value="DH_E1"/>
</dbReference>
<dbReference type="CDD" id="cd02000">
    <property type="entry name" value="TPP_E1_PDC_ADC_BCADC"/>
    <property type="match status" value="1"/>
</dbReference>
<proteinExistence type="predicted"/>
<dbReference type="GO" id="GO:0006086">
    <property type="term" value="P:pyruvate decarboxylation to acetyl-CoA"/>
    <property type="evidence" value="ECO:0007669"/>
    <property type="project" value="TreeGrafter"/>
</dbReference>
<dbReference type="GO" id="GO:0004739">
    <property type="term" value="F:pyruvate dehydrogenase (acetyl-transferring) activity"/>
    <property type="evidence" value="ECO:0007669"/>
    <property type="project" value="TreeGrafter"/>
</dbReference>
<evidence type="ECO:0000256" key="2">
    <source>
        <dbReference type="ARBA" id="ARBA00023002"/>
    </source>
</evidence>
<keyword evidence="3" id="KW-0786">Thiamine pyrophosphate</keyword>
<sequence>MSKSEIFLDPALDRTSIATDETIARDQLAVWYRTMRLARACDQKLAALYRQGKIVGAVYLAIGQEAICTGVVSLLERDDYFSTVARGLAGWFLRGVEPKHVIARWLGRDVPPAHGRELGLFFADIRQYGIAPYHNGSMASWIPSGAGFALAFKIRKQPRVYIAFTGDGATSPGDFYEGLNFAAIHKLPLVVVVENNCFAYSTTIEKQMPVENVADRAPAFNIPSEIAFGNDIFEVRRVARRAIDHARAGNGPYLVEFKTFRTRGHGEHDDMGYVSADLREFWERRDPLRLFAEYLSGAGGLGEAEVQAINNECVQTIEDAVVWAEAQPEASPDSVTDRLFAP</sequence>
<protein>
    <recommendedName>
        <fullName evidence="4">Dehydrogenase E1 component domain-containing protein</fullName>
    </recommendedName>
</protein>
<reference evidence="5" key="1">
    <citation type="submission" date="2018-05" db="EMBL/GenBank/DDBJ databases">
        <authorList>
            <person name="Lanie J.A."/>
            <person name="Ng W.-L."/>
            <person name="Kazmierczak K.M."/>
            <person name="Andrzejewski T.M."/>
            <person name="Davidsen T.M."/>
            <person name="Wayne K.J."/>
            <person name="Tettelin H."/>
            <person name="Glass J.I."/>
            <person name="Rusch D."/>
            <person name="Podicherti R."/>
            <person name="Tsui H.-C.T."/>
            <person name="Winkler M.E."/>
        </authorList>
    </citation>
    <scope>NUCLEOTIDE SEQUENCE</scope>
</reference>
<dbReference type="SUPFAM" id="SSF52518">
    <property type="entry name" value="Thiamin diphosphate-binding fold (THDP-binding)"/>
    <property type="match status" value="1"/>
</dbReference>
<evidence type="ECO:0000313" key="5">
    <source>
        <dbReference type="EMBL" id="SUZ97741.1"/>
    </source>
</evidence>
<comment type="cofactor">
    <cofactor evidence="1">
        <name>thiamine diphosphate</name>
        <dbReference type="ChEBI" id="CHEBI:58937"/>
    </cofactor>
</comment>
<dbReference type="Gene3D" id="3.40.50.970">
    <property type="match status" value="1"/>
</dbReference>
<dbReference type="InterPro" id="IPR029061">
    <property type="entry name" value="THDP-binding"/>
</dbReference>
<keyword evidence="2" id="KW-0560">Oxidoreductase</keyword>